<dbReference type="EMBL" id="JAPHNI010000278">
    <property type="protein sequence ID" value="KAJ8113062.1"/>
    <property type="molecule type" value="Genomic_DNA"/>
</dbReference>
<dbReference type="Proteomes" id="UP001153331">
    <property type="component" value="Unassembled WGS sequence"/>
</dbReference>
<reference evidence="1" key="1">
    <citation type="submission" date="2022-11" db="EMBL/GenBank/DDBJ databases">
        <title>Genome Sequence of Boeremia exigua.</title>
        <authorList>
            <person name="Buettner E."/>
        </authorList>
    </citation>
    <scope>NUCLEOTIDE SEQUENCE</scope>
    <source>
        <strain evidence="1">CU02</strain>
    </source>
</reference>
<accession>A0ACC2ID91</accession>
<organism evidence="1 2">
    <name type="scientific">Boeremia exigua</name>
    <dbReference type="NCBI Taxonomy" id="749465"/>
    <lineage>
        <taxon>Eukaryota</taxon>
        <taxon>Fungi</taxon>
        <taxon>Dikarya</taxon>
        <taxon>Ascomycota</taxon>
        <taxon>Pezizomycotina</taxon>
        <taxon>Dothideomycetes</taxon>
        <taxon>Pleosporomycetidae</taxon>
        <taxon>Pleosporales</taxon>
        <taxon>Pleosporineae</taxon>
        <taxon>Didymellaceae</taxon>
        <taxon>Boeremia</taxon>
    </lineage>
</organism>
<sequence>MLTSASIRAVLTFERILGEDLDKRTHLGDAAGDYDNRVLLMVCRARESPASANVALDDSSVGTNAGSCRGRDAEIRDVESYERGEVAHQSVERSKRREG</sequence>
<evidence type="ECO:0000313" key="1">
    <source>
        <dbReference type="EMBL" id="KAJ8113062.1"/>
    </source>
</evidence>
<protein>
    <submittedName>
        <fullName evidence="1">Uncharacterized protein</fullName>
    </submittedName>
</protein>
<name>A0ACC2ID91_9PLEO</name>
<gene>
    <name evidence="1" type="ORF">OPT61_g4728</name>
</gene>
<proteinExistence type="predicted"/>
<keyword evidence="2" id="KW-1185">Reference proteome</keyword>
<comment type="caution">
    <text evidence="1">The sequence shown here is derived from an EMBL/GenBank/DDBJ whole genome shotgun (WGS) entry which is preliminary data.</text>
</comment>
<evidence type="ECO:0000313" key="2">
    <source>
        <dbReference type="Proteomes" id="UP001153331"/>
    </source>
</evidence>